<reference evidence="1" key="1">
    <citation type="journal article" date="2015" name="Nature">
        <title>Complex archaea that bridge the gap between prokaryotes and eukaryotes.</title>
        <authorList>
            <person name="Spang A."/>
            <person name="Saw J.H."/>
            <person name="Jorgensen S.L."/>
            <person name="Zaremba-Niedzwiedzka K."/>
            <person name="Martijn J."/>
            <person name="Lind A.E."/>
            <person name="van Eijk R."/>
            <person name="Schleper C."/>
            <person name="Guy L."/>
            <person name="Ettema T.J."/>
        </authorList>
    </citation>
    <scope>NUCLEOTIDE SEQUENCE</scope>
</reference>
<dbReference type="AlphaFoldDB" id="A0A0F9V705"/>
<comment type="caution">
    <text evidence="1">The sequence shown here is derived from an EMBL/GenBank/DDBJ whole genome shotgun (WGS) entry which is preliminary data.</text>
</comment>
<accession>A0A0F9V705</accession>
<gene>
    <name evidence="1" type="ORF">LCGC14_0442710</name>
</gene>
<sequence length="96" mass="10756">MSIYTEQHYKSIADLLSKADPSHPVMIQVKGICLDFADLFAADNPPSTRCWNCGDDNESMALCTRPNEGHNFGGFNREWFLEACGLTAEQAEQQKE</sequence>
<protein>
    <submittedName>
        <fullName evidence="1">Uncharacterized protein</fullName>
    </submittedName>
</protein>
<evidence type="ECO:0000313" key="1">
    <source>
        <dbReference type="EMBL" id="KKN69276.1"/>
    </source>
</evidence>
<organism evidence="1">
    <name type="scientific">marine sediment metagenome</name>
    <dbReference type="NCBI Taxonomy" id="412755"/>
    <lineage>
        <taxon>unclassified sequences</taxon>
        <taxon>metagenomes</taxon>
        <taxon>ecological metagenomes</taxon>
    </lineage>
</organism>
<proteinExistence type="predicted"/>
<name>A0A0F9V705_9ZZZZ</name>
<dbReference type="EMBL" id="LAZR01000429">
    <property type="protein sequence ID" value="KKN69276.1"/>
    <property type="molecule type" value="Genomic_DNA"/>
</dbReference>